<dbReference type="EMBL" id="FOZN01000003">
    <property type="protein sequence ID" value="SFS15589.1"/>
    <property type="molecule type" value="Genomic_DNA"/>
</dbReference>
<dbReference type="PRINTS" id="PR00080">
    <property type="entry name" value="SDRFAMILY"/>
</dbReference>
<protein>
    <recommendedName>
        <fullName evidence="6">Short-chain dehydrogenase</fullName>
    </recommendedName>
</protein>
<dbReference type="InterPro" id="IPR036291">
    <property type="entry name" value="NAD(P)-bd_dom_sf"/>
</dbReference>
<evidence type="ECO:0008006" key="6">
    <source>
        <dbReference type="Google" id="ProtNLM"/>
    </source>
</evidence>
<keyword evidence="2" id="KW-0560">Oxidoreductase</keyword>
<comment type="similarity">
    <text evidence="1 3">Belongs to the short-chain dehydrogenases/reductases (SDR) family.</text>
</comment>
<reference evidence="4 5" key="1">
    <citation type="submission" date="2016-10" db="EMBL/GenBank/DDBJ databases">
        <authorList>
            <person name="Varghese N."/>
            <person name="Submissions S."/>
        </authorList>
    </citation>
    <scope>NUCLEOTIDE SEQUENCE [LARGE SCALE GENOMIC DNA]</scope>
    <source>
        <strain evidence="4 5">IAM 15147</strain>
    </source>
</reference>
<dbReference type="Gene3D" id="3.40.50.720">
    <property type="entry name" value="NAD(P)-binding Rossmann-like Domain"/>
    <property type="match status" value="1"/>
</dbReference>
<evidence type="ECO:0000256" key="2">
    <source>
        <dbReference type="ARBA" id="ARBA00023002"/>
    </source>
</evidence>
<keyword evidence="5" id="KW-1185">Reference proteome</keyword>
<gene>
    <name evidence="4" type="ORF">SAMN04487783_2078</name>
</gene>
<name>A0AA94HNG6_9MICO</name>
<accession>A0AA94HNG6</accession>
<proteinExistence type="inferred from homology"/>
<dbReference type="GO" id="GO:0016020">
    <property type="term" value="C:membrane"/>
    <property type="evidence" value="ECO:0007669"/>
    <property type="project" value="TreeGrafter"/>
</dbReference>
<dbReference type="AlphaFoldDB" id="A0AA94HNG6"/>
<evidence type="ECO:0000256" key="3">
    <source>
        <dbReference type="RuleBase" id="RU000363"/>
    </source>
</evidence>
<evidence type="ECO:0000313" key="4">
    <source>
        <dbReference type="EMBL" id="SFS15589.1"/>
    </source>
</evidence>
<dbReference type="GO" id="GO:0016491">
    <property type="term" value="F:oxidoreductase activity"/>
    <property type="evidence" value="ECO:0007669"/>
    <property type="project" value="UniProtKB-KW"/>
</dbReference>
<dbReference type="PIRSF" id="PIRSF000126">
    <property type="entry name" value="11-beta-HSD1"/>
    <property type="match status" value="1"/>
</dbReference>
<comment type="caution">
    <text evidence="4">The sequence shown here is derived from an EMBL/GenBank/DDBJ whole genome shotgun (WGS) entry which is preliminary data.</text>
</comment>
<evidence type="ECO:0000313" key="5">
    <source>
        <dbReference type="Proteomes" id="UP000198506"/>
    </source>
</evidence>
<dbReference type="InterPro" id="IPR002347">
    <property type="entry name" value="SDR_fam"/>
</dbReference>
<dbReference type="PANTHER" id="PTHR44196">
    <property type="entry name" value="DEHYDROGENASE/REDUCTASE SDR FAMILY MEMBER 7B"/>
    <property type="match status" value="1"/>
</dbReference>
<dbReference type="Pfam" id="PF00106">
    <property type="entry name" value="adh_short"/>
    <property type="match status" value="1"/>
</dbReference>
<sequence>MQLRALVTGASAGLGAEFTRQLAADGLALVLVARDAERLERLAAELRSARAVEVEVLPADLTEPADLERVAARLADAAHPIDVLINNAGFAVADPFHASAIDEERRMHELLSWVPLRLAHAALPGMRERGRGGILNVASLAGRLPSGSYAAAKSQVITLSRALHARYHRDGITVTALLPGFVPTEFHERMGVEPTSVPRAGWADASTVVSEGLRALRKRRGIVVSDWRYRLAAPIIPLVPDRIIAGFGLGRRIER</sequence>
<dbReference type="RefSeq" id="WP_092918523.1">
    <property type="nucleotide sequence ID" value="NZ_FOZN01000003.1"/>
</dbReference>
<dbReference type="Proteomes" id="UP000198506">
    <property type="component" value="Unassembled WGS sequence"/>
</dbReference>
<evidence type="ECO:0000256" key="1">
    <source>
        <dbReference type="ARBA" id="ARBA00006484"/>
    </source>
</evidence>
<dbReference type="PANTHER" id="PTHR44196:SF2">
    <property type="entry name" value="SHORT-CHAIN DEHYDROGENASE-RELATED"/>
    <property type="match status" value="1"/>
</dbReference>
<dbReference type="SUPFAM" id="SSF51735">
    <property type="entry name" value="NAD(P)-binding Rossmann-fold domains"/>
    <property type="match status" value="1"/>
</dbReference>
<organism evidence="4 5">
    <name type="scientific">Agrococcus baldri</name>
    <dbReference type="NCBI Taxonomy" id="153730"/>
    <lineage>
        <taxon>Bacteria</taxon>
        <taxon>Bacillati</taxon>
        <taxon>Actinomycetota</taxon>
        <taxon>Actinomycetes</taxon>
        <taxon>Micrococcales</taxon>
        <taxon>Microbacteriaceae</taxon>
        <taxon>Agrococcus</taxon>
    </lineage>
</organism>
<dbReference type="PRINTS" id="PR00081">
    <property type="entry name" value="GDHRDH"/>
</dbReference>